<dbReference type="Proteomes" id="UP000219048">
    <property type="component" value="Unassembled WGS sequence"/>
</dbReference>
<evidence type="ECO:0000313" key="2">
    <source>
        <dbReference type="Proteomes" id="UP000219048"/>
    </source>
</evidence>
<protein>
    <recommendedName>
        <fullName evidence="3">Peptidase M10 metallopeptidase domain-containing protein</fullName>
    </recommendedName>
</protein>
<sequence>MKRILVFVLSCLLVTSCTKDDDSEKDLAKELSEQQKEFVKEYKHVVVDDLNLKWKKEIKLFLDGTITTDYEDMVKNTLATFNNFFSDGMKITLVNTLAESNVHLYNGPKSEIANLWPDIYNAIGDSDVGYGSSSWFSNSAEGEKLIDSGRVWVNQNTGMPLFSHELGHVLGLGHSSQKYCGSSIMCSVPAQEFSSFDIAMMKILYHPQIKSGATFEEIESIVTKLLLSNEISF</sequence>
<dbReference type="Gene3D" id="3.40.390.10">
    <property type="entry name" value="Collagenase (Catalytic Domain)"/>
    <property type="match status" value="1"/>
</dbReference>
<evidence type="ECO:0000313" key="1">
    <source>
        <dbReference type="EMBL" id="SNZ02035.1"/>
    </source>
</evidence>
<reference evidence="2" key="1">
    <citation type="submission" date="2017-09" db="EMBL/GenBank/DDBJ databases">
        <authorList>
            <person name="Varghese N."/>
            <person name="Submissions S."/>
        </authorList>
    </citation>
    <scope>NUCLEOTIDE SEQUENCE [LARGE SCALE GENOMIC DNA]</scope>
    <source>
        <strain evidence="2">DSM 25885</strain>
    </source>
</reference>
<dbReference type="GO" id="GO:0008237">
    <property type="term" value="F:metallopeptidase activity"/>
    <property type="evidence" value="ECO:0007669"/>
    <property type="project" value="InterPro"/>
</dbReference>
<proteinExistence type="predicted"/>
<dbReference type="SUPFAM" id="SSF55486">
    <property type="entry name" value="Metalloproteases ('zincins'), catalytic domain"/>
    <property type="match status" value="1"/>
</dbReference>
<dbReference type="InterPro" id="IPR021323">
    <property type="entry name" value="DUF2927"/>
</dbReference>
<dbReference type="RefSeq" id="WP_097047469.1">
    <property type="nucleotide sequence ID" value="NZ_OBEH01000009.1"/>
</dbReference>
<dbReference type="OrthoDB" id="1439291at2"/>
<gene>
    <name evidence="1" type="ORF">SAMN06265377_3893</name>
</gene>
<dbReference type="AlphaFoldDB" id="A0A285MXX0"/>
<dbReference type="EMBL" id="OBEH01000009">
    <property type="protein sequence ID" value="SNZ02035.1"/>
    <property type="molecule type" value="Genomic_DNA"/>
</dbReference>
<name>A0A285MXX0_9FLAO</name>
<organism evidence="1 2">
    <name type="scientific">Flagellimonas pacifica</name>
    <dbReference type="NCBI Taxonomy" id="1247520"/>
    <lineage>
        <taxon>Bacteria</taxon>
        <taxon>Pseudomonadati</taxon>
        <taxon>Bacteroidota</taxon>
        <taxon>Flavobacteriia</taxon>
        <taxon>Flavobacteriales</taxon>
        <taxon>Flavobacteriaceae</taxon>
        <taxon>Flagellimonas</taxon>
    </lineage>
</organism>
<keyword evidence="2" id="KW-1185">Reference proteome</keyword>
<dbReference type="Pfam" id="PF11150">
    <property type="entry name" value="DUF2927"/>
    <property type="match status" value="1"/>
</dbReference>
<dbReference type="PROSITE" id="PS51257">
    <property type="entry name" value="PROKAR_LIPOPROTEIN"/>
    <property type="match status" value="1"/>
</dbReference>
<evidence type="ECO:0008006" key="3">
    <source>
        <dbReference type="Google" id="ProtNLM"/>
    </source>
</evidence>
<accession>A0A285MXX0</accession>
<dbReference type="InterPro" id="IPR024079">
    <property type="entry name" value="MetalloPept_cat_dom_sf"/>
</dbReference>